<dbReference type="Gene3D" id="2.60.40.4380">
    <property type="entry name" value="Translational regulator CsrA"/>
    <property type="match status" value="1"/>
</dbReference>
<feature type="region of interest" description="Disordered" evidence="5">
    <location>
        <begin position="60"/>
        <end position="87"/>
    </location>
</feature>
<organism evidence="6 7">
    <name type="scientific">Bythopirellula goksoeyrii</name>
    <dbReference type="NCBI Taxonomy" id="1400387"/>
    <lineage>
        <taxon>Bacteria</taxon>
        <taxon>Pseudomonadati</taxon>
        <taxon>Planctomycetota</taxon>
        <taxon>Planctomycetia</taxon>
        <taxon>Pirellulales</taxon>
        <taxon>Lacipirellulaceae</taxon>
        <taxon>Bythopirellula</taxon>
    </lineage>
</organism>
<evidence type="ECO:0000313" key="6">
    <source>
        <dbReference type="EMBL" id="QEG36526.1"/>
    </source>
</evidence>
<keyword evidence="4" id="KW-1005">Bacterial flagellum biogenesis</keyword>
<dbReference type="PANTHER" id="PTHR34984:SF1">
    <property type="entry name" value="CARBON STORAGE REGULATOR"/>
    <property type="match status" value="1"/>
</dbReference>
<dbReference type="AlphaFoldDB" id="A0A5B9QHR2"/>
<dbReference type="GO" id="GO:0006109">
    <property type="term" value="P:regulation of carbohydrate metabolic process"/>
    <property type="evidence" value="ECO:0007669"/>
    <property type="project" value="InterPro"/>
</dbReference>
<comment type="function">
    <text evidence="4">A translational regulator that binds mRNA to regulate translation initiation and/or mRNA stability. Usually binds in the 5'-UTR at or near the Shine-Dalgarno sequence preventing ribosome-binding, thus repressing translation. Its main target seems to be the major flagellin gene, while its function is anatagonized by FliW.</text>
</comment>
<comment type="similarity">
    <text evidence="4">Belongs to the CsrA/RsmA family.</text>
</comment>
<protein>
    <recommendedName>
        <fullName evidence="4">Translational regulator CsrA</fullName>
    </recommendedName>
</protein>
<evidence type="ECO:0000256" key="3">
    <source>
        <dbReference type="ARBA" id="ARBA00022884"/>
    </source>
</evidence>
<dbReference type="Proteomes" id="UP000323917">
    <property type="component" value="Chromosome"/>
</dbReference>
<dbReference type="KEGG" id="bgok:Pr1d_38400"/>
<dbReference type="EMBL" id="CP042913">
    <property type="protein sequence ID" value="QEG36526.1"/>
    <property type="molecule type" value="Genomic_DNA"/>
</dbReference>
<keyword evidence="7" id="KW-1185">Reference proteome</keyword>
<comment type="subunit">
    <text evidence="4">Homodimer; the beta-strands of each monomer intercalate to form a hydrophobic core, while the alpha-helices form wings that extend away from the core.</text>
</comment>
<dbReference type="GO" id="GO:0005829">
    <property type="term" value="C:cytosol"/>
    <property type="evidence" value="ECO:0007669"/>
    <property type="project" value="TreeGrafter"/>
</dbReference>
<keyword evidence="2 4" id="KW-0810">Translation regulation</keyword>
<dbReference type="GO" id="GO:0044781">
    <property type="term" value="P:bacterial-type flagellum organization"/>
    <property type="evidence" value="ECO:0007669"/>
    <property type="project" value="UniProtKB-KW"/>
</dbReference>
<keyword evidence="3 4" id="KW-0694">RNA-binding</keyword>
<dbReference type="GO" id="GO:0048027">
    <property type="term" value="F:mRNA 5'-UTR binding"/>
    <property type="evidence" value="ECO:0007669"/>
    <property type="project" value="UniProtKB-UniRule"/>
</dbReference>
<dbReference type="GO" id="GO:0045947">
    <property type="term" value="P:negative regulation of translational initiation"/>
    <property type="evidence" value="ECO:0007669"/>
    <property type="project" value="UniProtKB-UniRule"/>
</dbReference>
<evidence type="ECO:0000256" key="1">
    <source>
        <dbReference type="ARBA" id="ARBA00022490"/>
    </source>
</evidence>
<evidence type="ECO:0000256" key="5">
    <source>
        <dbReference type="SAM" id="MobiDB-lite"/>
    </source>
</evidence>
<dbReference type="GO" id="GO:1902208">
    <property type="term" value="P:regulation of bacterial-type flagellum assembly"/>
    <property type="evidence" value="ECO:0007669"/>
    <property type="project" value="UniProtKB-UniRule"/>
</dbReference>
<comment type="subcellular location">
    <subcellularLocation>
        <location evidence="4">Cytoplasm</location>
    </subcellularLocation>
</comment>
<dbReference type="InterPro" id="IPR003751">
    <property type="entry name" value="CsrA"/>
</dbReference>
<proteinExistence type="inferred from homology"/>
<dbReference type="Pfam" id="PF02599">
    <property type="entry name" value="CsrA"/>
    <property type="match status" value="1"/>
</dbReference>
<dbReference type="SUPFAM" id="SSF117130">
    <property type="entry name" value="CsrA-like"/>
    <property type="match status" value="1"/>
</dbReference>
<name>A0A5B9QHR2_9BACT</name>
<feature type="compositionally biased region" description="Polar residues" evidence="5">
    <location>
        <begin position="62"/>
        <end position="76"/>
    </location>
</feature>
<reference evidence="6 7" key="1">
    <citation type="submission" date="2019-08" db="EMBL/GenBank/DDBJ databases">
        <title>Deep-cultivation of Planctomycetes and their phenomic and genomic characterization uncovers novel biology.</title>
        <authorList>
            <person name="Wiegand S."/>
            <person name="Jogler M."/>
            <person name="Boedeker C."/>
            <person name="Pinto D."/>
            <person name="Vollmers J."/>
            <person name="Rivas-Marin E."/>
            <person name="Kohn T."/>
            <person name="Peeters S.H."/>
            <person name="Heuer A."/>
            <person name="Rast P."/>
            <person name="Oberbeckmann S."/>
            <person name="Bunk B."/>
            <person name="Jeske O."/>
            <person name="Meyerdierks A."/>
            <person name="Storesund J.E."/>
            <person name="Kallscheuer N."/>
            <person name="Luecker S."/>
            <person name="Lage O.M."/>
            <person name="Pohl T."/>
            <person name="Merkel B.J."/>
            <person name="Hornburger P."/>
            <person name="Mueller R.-W."/>
            <person name="Bruemmer F."/>
            <person name="Labrenz M."/>
            <person name="Spormann A.M."/>
            <person name="Op den Camp H."/>
            <person name="Overmann J."/>
            <person name="Amann R."/>
            <person name="Jetten M.S.M."/>
            <person name="Mascher T."/>
            <person name="Medema M.H."/>
            <person name="Devos D.P."/>
            <person name="Kaster A.-K."/>
            <person name="Ovreas L."/>
            <person name="Rohde M."/>
            <person name="Galperin M.Y."/>
            <person name="Jogler C."/>
        </authorList>
    </citation>
    <scope>NUCLEOTIDE SEQUENCE [LARGE SCALE GENOMIC DNA]</scope>
    <source>
        <strain evidence="6 7">Pr1d</strain>
    </source>
</reference>
<dbReference type="RefSeq" id="WP_168205333.1">
    <property type="nucleotide sequence ID" value="NZ_CP042913.1"/>
</dbReference>
<accession>A0A5B9QHR2</accession>
<gene>
    <name evidence="4" type="primary">csrA</name>
    <name evidence="6" type="ORF">Pr1d_38400</name>
</gene>
<dbReference type="PANTHER" id="PTHR34984">
    <property type="entry name" value="CARBON STORAGE REGULATOR"/>
    <property type="match status" value="1"/>
</dbReference>
<dbReference type="GO" id="GO:0006402">
    <property type="term" value="P:mRNA catabolic process"/>
    <property type="evidence" value="ECO:0007669"/>
    <property type="project" value="InterPro"/>
</dbReference>
<evidence type="ECO:0000313" key="7">
    <source>
        <dbReference type="Proteomes" id="UP000323917"/>
    </source>
</evidence>
<evidence type="ECO:0000256" key="4">
    <source>
        <dbReference type="HAMAP-Rule" id="MF_00167"/>
    </source>
</evidence>
<dbReference type="HAMAP" id="MF_00167">
    <property type="entry name" value="CsrA"/>
    <property type="match status" value="1"/>
</dbReference>
<sequence>MLVLSRKLGERIHIGDDVFVEVRRVAGNRVTLAVCAPQNVRILRGELFDAAESFNVLDEPETAQSETDTVIMQANPSPEIDKPQTVS</sequence>
<keyword evidence="4" id="KW-0678">Repressor</keyword>
<dbReference type="InterPro" id="IPR036107">
    <property type="entry name" value="CsrA_sf"/>
</dbReference>
<evidence type="ECO:0000256" key="2">
    <source>
        <dbReference type="ARBA" id="ARBA00022845"/>
    </source>
</evidence>
<keyword evidence="1 4" id="KW-0963">Cytoplasm</keyword>